<dbReference type="STRING" id="758793.BRPE64_ACDS03760"/>
<proteinExistence type="predicted"/>
<feature type="region of interest" description="Disordered" evidence="1">
    <location>
        <begin position="1"/>
        <end position="47"/>
    </location>
</feature>
<protein>
    <submittedName>
        <fullName evidence="2">Uncharacterized protein</fullName>
    </submittedName>
</protein>
<name>R4WMM7_9BURK</name>
<dbReference type="AlphaFoldDB" id="R4WMM7"/>
<feature type="compositionally biased region" description="Basic residues" evidence="1">
    <location>
        <begin position="33"/>
        <end position="47"/>
    </location>
</feature>
<dbReference type="Proteomes" id="UP000013966">
    <property type="component" value="Chromosome 1"/>
</dbReference>
<sequence length="47" mass="5541">MGRHRDTPACSFAWDDARPRGSPLMHPLMQPRGRNRRERRARRGEAQ</sequence>
<dbReference type="KEGG" id="buo:BRPE64_ACDS03760"/>
<gene>
    <name evidence="2" type="ORF">BRPE64_ACDS03760</name>
</gene>
<organism evidence="2 3">
    <name type="scientific">Caballeronia insecticola</name>
    <dbReference type="NCBI Taxonomy" id="758793"/>
    <lineage>
        <taxon>Bacteria</taxon>
        <taxon>Pseudomonadati</taxon>
        <taxon>Pseudomonadota</taxon>
        <taxon>Betaproteobacteria</taxon>
        <taxon>Burkholderiales</taxon>
        <taxon>Burkholderiaceae</taxon>
        <taxon>Caballeronia</taxon>
    </lineage>
</organism>
<reference evidence="2 3" key="2">
    <citation type="journal article" date="2018" name="Int. J. Syst. Evol. Microbiol.">
        <title>Burkholderia insecticola sp. nov., a gut symbiotic bacterium of the bean bug Riptortus pedestris.</title>
        <authorList>
            <person name="Takeshita K."/>
            <person name="Tamaki H."/>
            <person name="Ohbayashi T."/>
            <person name="Meng X.-Y."/>
            <person name="Sone T."/>
            <person name="Mitani Y."/>
            <person name="Peeters C."/>
            <person name="Kikuchi Y."/>
            <person name="Vandamme P."/>
        </authorList>
    </citation>
    <scope>NUCLEOTIDE SEQUENCE [LARGE SCALE GENOMIC DNA]</scope>
    <source>
        <strain evidence="2">RPE64</strain>
    </source>
</reference>
<evidence type="ECO:0000313" key="3">
    <source>
        <dbReference type="Proteomes" id="UP000013966"/>
    </source>
</evidence>
<dbReference type="PATRIC" id="fig|758793.3.peg.375"/>
<reference evidence="2 3" key="1">
    <citation type="journal article" date="2013" name="Genome Announc.">
        <title>Complete Genome Sequence of Burkholderia sp. Strain RPE64, Bacterial Symbiont of the Bean Bug Riptortus pedestris.</title>
        <authorList>
            <person name="Shibata T.F."/>
            <person name="Maeda T."/>
            <person name="Nikoh N."/>
            <person name="Yamaguchi K."/>
            <person name="Oshima K."/>
            <person name="Hattori M."/>
            <person name="Nishiyama T."/>
            <person name="Hasebe M."/>
            <person name="Fukatsu T."/>
            <person name="Kikuchi Y."/>
            <person name="Shigenobu S."/>
        </authorList>
    </citation>
    <scope>NUCLEOTIDE SEQUENCE [LARGE SCALE GENOMIC DNA]</scope>
</reference>
<evidence type="ECO:0000313" key="2">
    <source>
        <dbReference type="EMBL" id="BAN22130.1"/>
    </source>
</evidence>
<accession>R4WMM7</accession>
<dbReference type="EMBL" id="AP013058">
    <property type="protein sequence ID" value="BAN22130.1"/>
    <property type="molecule type" value="Genomic_DNA"/>
</dbReference>
<evidence type="ECO:0000256" key="1">
    <source>
        <dbReference type="SAM" id="MobiDB-lite"/>
    </source>
</evidence>
<dbReference type="HOGENOM" id="CLU_3165516_0_0_4"/>
<keyword evidence="3" id="KW-1185">Reference proteome</keyword>